<reference evidence="2 3" key="1">
    <citation type="submission" date="2014-04" db="EMBL/GenBank/DDBJ databases">
        <title>Evolutionary Origins and Diversification of the Mycorrhizal Mutualists.</title>
        <authorList>
            <consortium name="DOE Joint Genome Institute"/>
            <consortium name="Mycorrhizal Genomics Consortium"/>
            <person name="Kohler A."/>
            <person name="Kuo A."/>
            <person name="Nagy L.G."/>
            <person name="Floudas D."/>
            <person name="Copeland A."/>
            <person name="Barry K.W."/>
            <person name="Cichocki N."/>
            <person name="Veneault-Fourrey C."/>
            <person name="LaButti K."/>
            <person name="Lindquist E.A."/>
            <person name="Lipzen A."/>
            <person name="Lundell T."/>
            <person name="Morin E."/>
            <person name="Murat C."/>
            <person name="Riley R."/>
            <person name="Ohm R."/>
            <person name="Sun H."/>
            <person name="Tunlid A."/>
            <person name="Henrissat B."/>
            <person name="Grigoriev I.V."/>
            <person name="Hibbett D.S."/>
            <person name="Martin F."/>
        </authorList>
    </citation>
    <scope>NUCLEOTIDE SEQUENCE [LARGE SCALE GENOMIC DNA]</scope>
    <source>
        <strain evidence="2 3">FD-317 M1</strain>
    </source>
</reference>
<evidence type="ECO:0000313" key="2">
    <source>
        <dbReference type="EMBL" id="KIK54928.1"/>
    </source>
</evidence>
<keyword evidence="1" id="KW-1133">Transmembrane helix</keyword>
<name>A0A0D0CIX9_9AGAR</name>
<evidence type="ECO:0000256" key="1">
    <source>
        <dbReference type="SAM" id="Phobius"/>
    </source>
</evidence>
<dbReference type="AlphaFoldDB" id="A0A0D0CIX9"/>
<organism evidence="2 3">
    <name type="scientific">Collybiopsis luxurians FD-317 M1</name>
    <dbReference type="NCBI Taxonomy" id="944289"/>
    <lineage>
        <taxon>Eukaryota</taxon>
        <taxon>Fungi</taxon>
        <taxon>Dikarya</taxon>
        <taxon>Basidiomycota</taxon>
        <taxon>Agaricomycotina</taxon>
        <taxon>Agaricomycetes</taxon>
        <taxon>Agaricomycetidae</taxon>
        <taxon>Agaricales</taxon>
        <taxon>Marasmiineae</taxon>
        <taxon>Omphalotaceae</taxon>
        <taxon>Collybiopsis</taxon>
        <taxon>Collybiopsis luxurians</taxon>
    </lineage>
</organism>
<dbReference type="EMBL" id="KN834811">
    <property type="protein sequence ID" value="KIK54928.1"/>
    <property type="molecule type" value="Genomic_DNA"/>
</dbReference>
<protein>
    <submittedName>
        <fullName evidence="2">Uncharacterized protein</fullName>
    </submittedName>
</protein>
<gene>
    <name evidence="2" type="ORF">GYMLUDRAFT_249115</name>
</gene>
<keyword evidence="1" id="KW-0472">Membrane</keyword>
<sequence length="102" mass="11376">MSWANGVVAVIPLDTPLVDPIALKAIQWKYYLVYIGINTMFLGLVPHLVSRNNIRVLETFCGYGERFDSTTRSLHRGGTIEQASSVFDQVNGMDNTEEGRSL</sequence>
<evidence type="ECO:0000313" key="3">
    <source>
        <dbReference type="Proteomes" id="UP000053593"/>
    </source>
</evidence>
<proteinExistence type="predicted"/>
<keyword evidence="1" id="KW-0812">Transmembrane</keyword>
<keyword evidence="3" id="KW-1185">Reference proteome</keyword>
<feature type="transmembrane region" description="Helical" evidence="1">
    <location>
        <begin position="30"/>
        <end position="49"/>
    </location>
</feature>
<dbReference type="Proteomes" id="UP000053593">
    <property type="component" value="Unassembled WGS sequence"/>
</dbReference>
<dbReference type="HOGENOM" id="CLU_2277826_0_0_1"/>
<accession>A0A0D0CIX9</accession>